<dbReference type="EMBL" id="KQ964245">
    <property type="protein sequence ID" value="KXJ97515.1"/>
    <property type="molecule type" value="Genomic_DNA"/>
</dbReference>
<evidence type="ECO:0000313" key="5">
    <source>
        <dbReference type="Proteomes" id="UP000070501"/>
    </source>
</evidence>
<dbReference type="AlphaFoldDB" id="A0A136JK38"/>
<dbReference type="PANTHER" id="PTHR14027:SF2">
    <property type="entry name" value="RNA POLYMERASE-ASSOCIATED PROTEIN CTR9 HOMOLOG"/>
    <property type="match status" value="1"/>
</dbReference>
<dbReference type="GO" id="GO:0006368">
    <property type="term" value="P:transcription elongation by RNA polymerase II"/>
    <property type="evidence" value="ECO:0007669"/>
    <property type="project" value="TreeGrafter"/>
</dbReference>
<dbReference type="GO" id="GO:0006355">
    <property type="term" value="P:regulation of DNA-templated transcription"/>
    <property type="evidence" value="ECO:0007669"/>
    <property type="project" value="InterPro"/>
</dbReference>
<dbReference type="Proteomes" id="UP000070501">
    <property type="component" value="Unassembled WGS sequence"/>
</dbReference>
<name>A0A136JK38_9PEZI</name>
<keyword evidence="5" id="KW-1185">Reference proteome</keyword>
<protein>
    <submittedName>
        <fullName evidence="4">Uncharacterized protein</fullName>
    </submittedName>
</protein>
<accession>A0A136JK38</accession>
<evidence type="ECO:0000313" key="4">
    <source>
        <dbReference type="EMBL" id="KXJ97515.1"/>
    </source>
</evidence>
<dbReference type="InParanoid" id="A0A136JK38"/>
<feature type="region of interest" description="Disordered" evidence="3">
    <location>
        <begin position="1"/>
        <end position="34"/>
    </location>
</feature>
<reference evidence="5" key="1">
    <citation type="submission" date="2016-02" db="EMBL/GenBank/DDBJ databases">
        <title>Draft genome sequence of Microdochium bolleyi, a fungal endophyte of beachgrass.</title>
        <authorList>
            <consortium name="DOE Joint Genome Institute"/>
            <person name="David A.S."/>
            <person name="May G."/>
            <person name="Haridas S."/>
            <person name="Lim J."/>
            <person name="Wang M."/>
            <person name="Labutti K."/>
            <person name="Lipzen A."/>
            <person name="Barry K."/>
            <person name="Grigoriev I.V."/>
        </authorList>
    </citation>
    <scope>NUCLEOTIDE SEQUENCE [LARGE SCALE GENOMIC DNA]</scope>
    <source>
        <strain evidence="5">J235TASD1</strain>
    </source>
</reference>
<evidence type="ECO:0000256" key="3">
    <source>
        <dbReference type="SAM" id="MobiDB-lite"/>
    </source>
</evidence>
<dbReference type="GO" id="GO:0016593">
    <property type="term" value="C:Cdc73/Paf1 complex"/>
    <property type="evidence" value="ECO:0007669"/>
    <property type="project" value="TreeGrafter"/>
</dbReference>
<evidence type="ECO:0000256" key="2">
    <source>
        <dbReference type="ARBA" id="ARBA00022803"/>
    </source>
</evidence>
<dbReference type="PANTHER" id="PTHR14027">
    <property type="entry name" value="RNA POLYMERASE-ASSOCIATED PROTEIN CTR9"/>
    <property type="match status" value="1"/>
</dbReference>
<sequence length="83" mass="9117">MSSSQNGRANGAGTGHPVSKRFSDIPPAIDVPVQGDQEDEAVEIDLESLMDDPTELCTLFENERAARTYWMTVAMAYAKQKKV</sequence>
<keyword evidence="2" id="KW-0802">TPR repeat</keyword>
<proteinExistence type="predicted"/>
<gene>
    <name evidence="4" type="ORF">Micbo1qcDRAFT_156419</name>
</gene>
<dbReference type="STRING" id="196109.A0A136JK38"/>
<dbReference type="OrthoDB" id="4205280at2759"/>
<keyword evidence="1" id="KW-0677">Repeat</keyword>
<dbReference type="GO" id="GO:0000993">
    <property type="term" value="F:RNA polymerase II complex binding"/>
    <property type="evidence" value="ECO:0007669"/>
    <property type="project" value="TreeGrafter"/>
</dbReference>
<organism evidence="4 5">
    <name type="scientific">Microdochium bolleyi</name>
    <dbReference type="NCBI Taxonomy" id="196109"/>
    <lineage>
        <taxon>Eukaryota</taxon>
        <taxon>Fungi</taxon>
        <taxon>Dikarya</taxon>
        <taxon>Ascomycota</taxon>
        <taxon>Pezizomycotina</taxon>
        <taxon>Sordariomycetes</taxon>
        <taxon>Xylariomycetidae</taxon>
        <taxon>Xylariales</taxon>
        <taxon>Microdochiaceae</taxon>
        <taxon>Microdochium</taxon>
    </lineage>
</organism>
<dbReference type="InterPro" id="IPR031101">
    <property type="entry name" value="Ctr9"/>
</dbReference>
<evidence type="ECO:0000256" key="1">
    <source>
        <dbReference type="ARBA" id="ARBA00022737"/>
    </source>
</evidence>
<feature type="non-terminal residue" evidence="4">
    <location>
        <position position="83"/>
    </location>
</feature>